<organism evidence="2 3">
    <name type="scientific">Trichomalopsis sarcophagae</name>
    <dbReference type="NCBI Taxonomy" id="543379"/>
    <lineage>
        <taxon>Eukaryota</taxon>
        <taxon>Metazoa</taxon>
        <taxon>Ecdysozoa</taxon>
        <taxon>Arthropoda</taxon>
        <taxon>Hexapoda</taxon>
        <taxon>Insecta</taxon>
        <taxon>Pterygota</taxon>
        <taxon>Neoptera</taxon>
        <taxon>Endopterygota</taxon>
        <taxon>Hymenoptera</taxon>
        <taxon>Apocrita</taxon>
        <taxon>Proctotrupomorpha</taxon>
        <taxon>Chalcidoidea</taxon>
        <taxon>Pteromalidae</taxon>
        <taxon>Pteromalinae</taxon>
        <taxon>Trichomalopsis</taxon>
    </lineage>
</organism>
<sequence>MTLTVGGSRSLSGMLEPRTSSSQASWRSRSSDDVETRTH</sequence>
<evidence type="ECO:0000313" key="3">
    <source>
        <dbReference type="Proteomes" id="UP000215335"/>
    </source>
</evidence>
<proteinExistence type="predicted"/>
<keyword evidence="3" id="KW-1185">Reference proteome</keyword>
<dbReference type="EMBL" id="NNAY01004059">
    <property type="protein sequence ID" value="OXU18428.1"/>
    <property type="molecule type" value="Genomic_DNA"/>
</dbReference>
<dbReference type="Proteomes" id="UP000215335">
    <property type="component" value="Unassembled WGS sequence"/>
</dbReference>
<protein>
    <submittedName>
        <fullName evidence="2">Uncharacterized protein</fullName>
    </submittedName>
</protein>
<dbReference type="AlphaFoldDB" id="A0A232EJE6"/>
<feature type="compositionally biased region" description="Polar residues" evidence="1">
    <location>
        <begin position="1"/>
        <end position="11"/>
    </location>
</feature>
<comment type="caution">
    <text evidence="2">The sequence shown here is derived from an EMBL/GenBank/DDBJ whole genome shotgun (WGS) entry which is preliminary data.</text>
</comment>
<evidence type="ECO:0000313" key="2">
    <source>
        <dbReference type="EMBL" id="OXU18428.1"/>
    </source>
</evidence>
<evidence type="ECO:0000256" key="1">
    <source>
        <dbReference type="SAM" id="MobiDB-lite"/>
    </source>
</evidence>
<feature type="compositionally biased region" description="Low complexity" evidence="1">
    <location>
        <begin position="18"/>
        <end position="28"/>
    </location>
</feature>
<feature type="region of interest" description="Disordered" evidence="1">
    <location>
        <begin position="1"/>
        <end position="39"/>
    </location>
</feature>
<feature type="compositionally biased region" description="Basic and acidic residues" evidence="1">
    <location>
        <begin position="29"/>
        <end position="39"/>
    </location>
</feature>
<reference evidence="2 3" key="1">
    <citation type="journal article" date="2017" name="Curr. Biol.">
        <title>The Evolution of Venom by Co-option of Single-Copy Genes.</title>
        <authorList>
            <person name="Martinson E.O."/>
            <person name="Mrinalini"/>
            <person name="Kelkar Y.D."/>
            <person name="Chang C.H."/>
            <person name="Werren J.H."/>
        </authorList>
    </citation>
    <scope>NUCLEOTIDE SEQUENCE [LARGE SCALE GENOMIC DNA]</scope>
    <source>
        <strain evidence="2 3">Alberta</strain>
        <tissue evidence="2">Whole body</tissue>
    </source>
</reference>
<accession>A0A232EJE6</accession>
<gene>
    <name evidence="2" type="ORF">TSAR_009294</name>
</gene>
<name>A0A232EJE6_9HYME</name>